<dbReference type="InterPro" id="IPR058030">
    <property type="entry name" value="TRIM8/14/16/25/29/45/65_CC"/>
</dbReference>
<keyword evidence="4" id="KW-0175">Coiled coil</keyword>
<dbReference type="InterPro" id="IPR013320">
    <property type="entry name" value="ConA-like_dom_sf"/>
</dbReference>
<feature type="coiled-coil region" evidence="4">
    <location>
        <begin position="85"/>
        <end position="119"/>
    </location>
</feature>
<accession>A0AA88P6D7</accession>
<dbReference type="Pfam" id="PF25600">
    <property type="entry name" value="TRIM_CC"/>
    <property type="match status" value="1"/>
</dbReference>
<evidence type="ECO:0000256" key="5">
    <source>
        <dbReference type="SAM" id="MobiDB-lite"/>
    </source>
</evidence>
<feature type="domain" description="TRIM8/14/16/25/29/45/65 coiled-coil region" evidence="6">
    <location>
        <begin position="34"/>
        <end position="175"/>
    </location>
</feature>
<dbReference type="Proteomes" id="UP001187343">
    <property type="component" value="Unassembled WGS sequence"/>
</dbReference>
<evidence type="ECO:0000256" key="3">
    <source>
        <dbReference type="ARBA" id="ARBA00022833"/>
    </source>
</evidence>
<dbReference type="GO" id="GO:0008270">
    <property type="term" value="F:zinc ion binding"/>
    <property type="evidence" value="ECO:0007669"/>
    <property type="project" value="UniProtKB-KW"/>
</dbReference>
<dbReference type="SUPFAM" id="SSF49899">
    <property type="entry name" value="Concanavalin A-like lectins/glucanases"/>
    <property type="match status" value="1"/>
</dbReference>
<evidence type="ECO:0000313" key="7">
    <source>
        <dbReference type="EMBL" id="KAK2876999.1"/>
    </source>
</evidence>
<name>A0AA88P6D7_9TELE</name>
<sequence length="336" mass="38896">MDEHKNHDTVSAAEKRTEKQKQLKKTQKMFQQRIQQREKDVQQLRETVESHKRSAQTAVEDSERIFTELIRSIERSRSELIRLIRDQEKAAVSRAEGRLERLEQEINDLRRRDAELEQLSHTQDHIQFLQSFLSLSAPPESTDVSVIPFSSCSPFDVLRESVHQLKDKLEDFCKEELKKISDRVTFTNIVPRTRKDFLQYSRQLTLDLNTAHKCLSLSENNRLVKAEVVCVCVWCVCNAERHIHACDQPRASRSHCSGASLSFDSEHRYRQTLALLLTCRAEKPASAQPESPRKGTEAVFNGWWRAVMRKSTRRKRITQVTPVPTRAEEGGTESTT</sequence>
<dbReference type="EMBL" id="JAUYZG010000020">
    <property type="protein sequence ID" value="KAK2876999.1"/>
    <property type="molecule type" value="Genomic_DNA"/>
</dbReference>
<feature type="compositionally biased region" description="Basic and acidic residues" evidence="5">
    <location>
        <begin position="1"/>
        <end position="21"/>
    </location>
</feature>
<organism evidence="7 8">
    <name type="scientific">Cirrhinus molitorella</name>
    <name type="common">mud carp</name>
    <dbReference type="NCBI Taxonomy" id="172907"/>
    <lineage>
        <taxon>Eukaryota</taxon>
        <taxon>Metazoa</taxon>
        <taxon>Chordata</taxon>
        <taxon>Craniata</taxon>
        <taxon>Vertebrata</taxon>
        <taxon>Euteleostomi</taxon>
        <taxon>Actinopterygii</taxon>
        <taxon>Neopterygii</taxon>
        <taxon>Teleostei</taxon>
        <taxon>Ostariophysi</taxon>
        <taxon>Cypriniformes</taxon>
        <taxon>Cyprinidae</taxon>
        <taxon>Labeoninae</taxon>
        <taxon>Labeonini</taxon>
        <taxon>Cirrhinus</taxon>
    </lineage>
</organism>
<dbReference type="AlphaFoldDB" id="A0AA88P6D7"/>
<keyword evidence="1" id="KW-0479">Metal-binding</keyword>
<evidence type="ECO:0000259" key="6">
    <source>
        <dbReference type="Pfam" id="PF25600"/>
    </source>
</evidence>
<dbReference type="InterPro" id="IPR043136">
    <property type="entry name" value="B30.2/SPRY_sf"/>
</dbReference>
<dbReference type="Gene3D" id="2.60.120.920">
    <property type="match status" value="1"/>
</dbReference>
<dbReference type="PANTHER" id="PTHR25465:SF5">
    <property type="entry name" value="E3 UBIQUITIN_ISG15 LIGASE TRIM25-RELATED"/>
    <property type="match status" value="1"/>
</dbReference>
<reference evidence="7" key="1">
    <citation type="submission" date="2023-08" db="EMBL/GenBank/DDBJ databases">
        <title>Chromosome-level Genome Assembly of mud carp (Cirrhinus molitorella).</title>
        <authorList>
            <person name="Liu H."/>
        </authorList>
    </citation>
    <scope>NUCLEOTIDE SEQUENCE</scope>
    <source>
        <strain evidence="7">Prfri</strain>
        <tissue evidence="7">Muscle</tissue>
    </source>
</reference>
<proteinExistence type="predicted"/>
<protein>
    <recommendedName>
        <fullName evidence="6">TRIM8/14/16/25/29/45/65 coiled-coil region domain-containing protein</fullName>
    </recommendedName>
</protein>
<dbReference type="PANTHER" id="PTHR25465">
    <property type="entry name" value="B-BOX DOMAIN CONTAINING"/>
    <property type="match status" value="1"/>
</dbReference>
<feature type="region of interest" description="Disordered" evidence="5">
    <location>
        <begin position="312"/>
        <end position="336"/>
    </location>
</feature>
<keyword evidence="8" id="KW-1185">Reference proteome</keyword>
<evidence type="ECO:0000256" key="4">
    <source>
        <dbReference type="SAM" id="Coils"/>
    </source>
</evidence>
<keyword evidence="3" id="KW-0862">Zinc</keyword>
<keyword evidence="2" id="KW-0863">Zinc-finger</keyword>
<evidence type="ECO:0000256" key="2">
    <source>
        <dbReference type="ARBA" id="ARBA00022771"/>
    </source>
</evidence>
<comment type="caution">
    <text evidence="7">The sequence shown here is derived from an EMBL/GenBank/DDBJ whole genome shotgun (WGS) entry which is preliminary data.</text>
</comment>
<evidence type="ECO:0000256" key="1">
    <source>
        <dbReference type="ARBA" id="ARBA00022723"/>
    </source>
</evidence>
<evidence type="ECO:0000313" key="8">
    <source>
        <dbReference type="Proteomes" id="UP001187343"/>
    </source>
</evidence>
<feature type="region of interest" description="Disordered" evidence="5">
    <location>
        <begin position="1"/>
        <end position="38"/>
    </location>
</feature>
<gene>
    <name evidence="7" type="ORF">Q8A67_021095</name>
</gene>
<dbReference type="InterPro" id="IPR051051">
    <property type="entry name" value="E3_ubiq-ligase_TRIM/RNF"/>
</dbReference>